<sequence length="520" mass="57331">MPIPSLQEEVVLLLDSLEVALLELATSSPQAKVTALRLLVRASQLLSAYVHIPEVAAMHQEIQYLIRHAEALQPEDIQEVLQTARKALETVAAQLPALRVHILVVEPDVDSAALLSTMLETPYRSLTLVATAKEAQALLCRQPFHLVITELLLPDLDGRSLLLWIRQQPNLNTVPVLLLSSRASSTIKAECYALGADGFLEKPFDPAMLTSTVANLLQRTLLQQGGDPLTGLPGRVMLEEAFARFCSLHASTGAPFCLALIDLDHFSEINQRYGTAAADEILRQAAWRLGRLLRPGDFLGRWESDMFCLLLPDTSATQAKELLTQALRVLQLEPFEISPNASLVLSFSACIVPVTSPQVQLVLLIEQAQKCLMVQKTSGTIRTYQEPSASKPRILLVEDDPDIAALIQIRLQRDGYEVVVFANGREAAAWAQTNAAQLVILDVKLPGMDGFELLSFLRSQPAYKTVPIVLLTSLSQEHHVVRGFELGADDYVLKPFSPVELSARVRRLLHRQEIRIAQAA</sequence>
<evidence type="ECO:0000256" key="2">
    <source>
        <dbReference type="PROSITE-ProRule" id="PRU00169"/>
    </source>
</evidence>
<proteinExistence type="predicted"/>
<dbReference type="InterPro" id="IPR000160">
    <property type="entry name" value="GGDEF_dom"/>
</dbReference>
<feature type="domain" description="Response regulatory" evidence="3">
    <location>
        <begin position="393"/>
        <end position="509"/>
    </location>
</feature>
<evidence type="ECO:0000256" key="1">
    <source>
        <dbReference type="ARBA" id="ARBA00022553"/>
    </source>
</evidence>
<evidence type="ECO:0000259" key="3">
    <source>
        <dbReference type="PROSITE" id="PS50110"/>
    </source>
</evidence>
<dbReference type="InterPro" id="IPR001789">
    <property type="entry name" value="Sig_transdc_resp-reg_receiver"/>
</dbReference>
<feature type="domain" description="Response regulatory" evidence="3">
    <location>
        <begin position="101"/>
        <end position="217"/>
    </location>
</feature>
<dbReference type="InterPro" id="IPR011006">
    <property type="entry name" value="CheY-like_superfamily"/>
</dbReference>
<dbReference type="AlphaFoldDB" id="A0A7V2B1G5"/>
<reference evidence="5" key="1">
    <citation type="journal article" date="2020" name="mSystems">
        <title>Genome- and Community-Level Interaction Insights into Carbon Utilization and Element Cycling Functions of Hydrothermarchaeota in Hydrothermal Sediment.</title>
        <authorList>
            <person name="Zhou Z."/>
            <person name="Liu Y."/>
            <person name="Xu W."/>
            <person name="Pan J."/>
            <person name="Luo Z.H."/>
            <person name="Li M."/>
        </authorList>
    </citation>
    <scope>NUCLEOTIDE SEQUENCE [LARGE SCALE GENOMIC DNA]</scope>
    <source>
        <strain evidence="5">SpSt-143</strain>
    </source>
</reference>
<evidence type="ECO:0000259" key="4">
    <source>
        <dbReference type="PROSITE" id="PS50887"/>
    </source>
</evidence>
<gene>
    <name evidence="5" type="ORF">ENO59_08595</name>
</gene>
<dbReference type="Pfam" id="PF00990">
    <property type="entry name" value="GGDEF"/>
    <property type="match status" value="1"/>
</dbReference>
<dbReference type="InterPro" id="IPR043128">
    <property type="entry name" value="Rev_trsase/Diguanyl_cyclase"/>
</dbReference>
<protein>
    <submittedName>
        <fullName evidence="5">Response regulator</fullName>
    </submittedName>
</protein>
<comment type="caution">
    <text evidence="5">The sequence shown here is derived from an EMBL/GenBank/DDBJ whole genome shotgun (WGS) entry which is preliminary data.</text>
</comment>
<dbReference type="PANTHER" id="PTHR44591">
    <property type="entry name" value="STRESS RESPONSE REGULATOR PROTEIN 1"/>
    <property type="match status" value="1"/>
</dbReference>
<dbReference type="PANTHER" id="PTHR44591:SF3">
    <property type="entry name" value="RESPONSE REGULATORY DOMAIN-CONTAINING PROTEIN"/>
    <property type="match status" value="1"/>
</dbReference>
<dbReference type="SMART" id="SM00448">
    <property type="entry name" value="REC"/>
    <property type="match status" value="2"/>
</dbReference>
<dbReference type="PROSITE" id="PS50887">
    <property type="entry name" value="GGDEF"/>
    <property type="match status" value="1"/>
</dbReference>
<dbReference type="NCBIfam" id="TIGR00254">
    <property type="entry name" value="GGDEF"/>
    <property type="match status" value="1"/>
</dbReference>
<keyword evidence="1 2" id="KW-0597">Phosphoprotein</keyword>
<dbReference type="CDD" id="cd17574">
    <property type="entry name" value="REC_OmpR"/>
    <property type="match status" value="1"/>
</dbReference>
<comment type="caution">
    <text evidence="2">Lacks conserved residue(s) required for the propagation of feature annotation.</text>
</comment>
<dbReference type="GO" id="GO:0000160">
    <property type="term" value="P:phosphorelay signal transduction system"/>
    <property type="evidence" value="ECO:0007669"/>
    <property type="project" value="InterPro"/>
</dbReference>
<dbReference type="Pfam" id="PF00072">
    <property type="entry name" value="Response_reg"/>
    <property type="match status" value="2"/>
</dbReference>
<accession>A0A7V2B1G5</accession>
<dbReference type="InterPro" id="IPR029787">
    <property type="entry name" value="Nucleotide_cyclase"/>
</dbReference>
<dbReference type="Gene3D" id="3.30.70.270">
    <property type="match status" value="1"/>
</dbReference>
<dbReference type="SUPFAM" id="SSF55073">
    <property type="entry name" value="Nucleotide cyclase"/>
    <property type="match status" value="1"/>
</dbReference>
<name>A0A7V2B1G5_RHOMR</name>
<dbReference type="CDD" id="cd01949">
    <property type="entry name" value="GGDEF"/>
    <property type="match status" value="1"/>
</dbReference>
<dbReference type="SMART" id="SM00267">
    <property type="entry name" value="GGDEF"/>
    <property type="match status" value="1"/>
</dbReference>
<feature type="modified residue" description="4-aspartylphosphate" evidence="2">
    <location>
        <position position="442"/>
    </location>
</feature>
<dbReference type="Gene3D" id="3.40.50.2300">
    <property type="match status" value="2"/>
</dbReference>
<dbReference type="EMBL" id="DSGB01000006">
    <property type="protein sequence ID" value="HER96558.1"/>
    <property type="molecule type" value="Genomic_DNA"/>
</dbReference>
<organism evidence="5">
    <name type="scientific">Rhodothermus marinus</name>
    <name type="common">Rhodothermus obamensis</name>
    <dbReference type="NCBI Taxonomy" id="29549"/>
    <lineage>
        <taxon>Bacteria</taxon>
        <taxon>Pseudomonadati</taxon>
        <taxon>Rhodothermota</taxon>
        <taxon>Rhodothermia</taxon>
        <taxon>Rhodothermales</taxon>
        <taxon>Rhodothermaceae</taxon>
        <taxon>Rhodothermus</taxon>
    </lineage>
</organism>
<dbReference type="SUPFAM" id="SSF52172">
    <property type="entry name" value="CheY-like"/>
    <property type="match status" value="2"/>
</dbReference>
<feature type="domain" description="GGDEF" evidence="4">
    <location>
        <begin position="254"/>
        <end position="388"/>
    </location>
</feature>
<dbReference type="InterPro" id="IPR050595">
    <property type="entry name" value="Bact_response_regulator"/>
</dbReference>
<evidence type="ECO:0000313" key="5">
    <source>
        <dbReference type="EMBL" id="HER96558.1"/>
    </source>
</evidence>
<dbReference type="PROSITE" id="PS50110">
    <property type="entry name" value="RESPONSE_REGULATORY"/>
    <property type="match status" value="2"/>
</dbReference>